<reference evidence="3" key="1">
    <citation type="journal article" date="2019" name="Int. J. Syst. Evol. Microbiol.">
        <title>The Global Catalogue of Microorganisms (GCM) 10K type strain sequencing project: providing services to taxonomists for standard genome sequencing and annotation.</title>
        <authorList>
            <consortium name="The Broad Institute Genomics Platform"/>
            <consortium name="The Broad Institute Genome Sequencing Center for Infectious Disease"/>
            <person name="Wu L."/>
            <person name="Ma J."/>
        </authorList>
    </citation>
    <scope>NUCLEOTIDE SEQUENCE [LARGE SCALE GENOMIC DNA]</scope>
    <source>
        <strain evidence="3">CECT 8289</strain>
    </source>
</reference>
<comment type="caution">
    <text evidence="2">The sequence shown here is derived from an EMBL/GenBank/DDBJ whole genome shotgun (WGS) entry which is preliminary data.</text>
</comment>
<proteinExistence type="predicted"/>
<dbReference type="EMBL" id="JBHSCZ010000001">
    <property type="protein sequence ID" value="MFC4262230.1"/>
    <property type="molecule type" value="Genomic_DNA"/>
</dbReference>
<dbReference type="RefSeq" id="WP_379707590.1">
    <property type="nucleotide sequence ID" value="NZ_JBHSCZ010000001.1"/>
</dbReference>
<evidence type="ECO:0008006" key="4">
    <source>
        <dbReference type="Google" id="ProtNLM"/>
    </source>
</evidence>
<protein>
    <recommendedName>
        <fullName evidence="4">Outer membrane protein beta-barrel domain-containing protein</fullName>
    </recommendedName>
</protein>
<evidence type="ECO:0000256" key="1">
    <source>
        <dbReference type="SAM" id="SignalP"/>
    </source>
</evidence>
<keyword evidence="1" id="KW-0732">Signal</keyword>
<evidence type="ECO:0000313" key="3">
    <source>
        <dbReference type="Proteomes" id="UP001595907"/>
    </source>
</evidence>
<organism evidence="2 3">
    <name type="scientific">Ferruginibacter yonginensis</name>
    <dbReference type="NCBI Taxonomy" id="1310416"/>
    <lineage>
        <taxon>Bacteria</taxon>
        <taxon>Pseudomonadati</taxon>
        <taxon>Bacteroidota</taxon>
        <taxon>Chitinophagia</taxon>
        <taxon>Chitinophagales</taxon>
        <taxon>Chitinophagaceae</taxon>
        <taxon>Ferruginibacter</taxon>
    </lineage>
</organism>
<keyword evidence="3" id="KW-1185">Reference proteome</keyword>
<name>A0ABV8QPM6_9BACT</name>
<gene>
    <name evidence="2" type="ORF">ACFOWM_05045</name>
</gene>
<feature type="chain" id="PRO_5045180588" description="Outer membrane protein beta-barrel domain-containing protein" evidence="1">
    <location>
        <begin position="23"/>
        <end position="278"/>
    </location>
</feature>
<accession>A0ABV8QPM6</accession>
<feature type="signal peptide" evidence="1">
    <location>
        <begin position="1"/>
        <end position="22"/>
    </location>
</feature>
<dbReference type="Proteomes" id="UP001595907">
    <property type="component" value="Unassembled WGS sequence"/>
</dbReference>
<evidence type="ECO:0000313" key="2">
    <source>
        <dbReference type="EMBL" id="MFC4262230.1"/>
    </source>
</evidence>
<sequence>MRKFLHAIVALLIFTCLHFVAAAQSLRYSVSMPYIGLGAYTTKQNDAFSFTSNQAALAQTKAASVGVYGERRFLLADNSVYGLALAIPTSLGNFGIQANYAGFANFNEQKVGVAYGRSLGSKLDIGVQFNYYGYRIPTYNSASAVNFEAGAIMHVSEKLNVGVHVYNPVGGNLGKSGNEKIASAYKFGVGYDVSDNFYFSTEIIKEEDQPVNVTGGFQYRFKKQFFAKAGFRSDNNTGYAGIGFQYDAIRIDVAASYHQQLGVSPGVLLIYNFKEAKK</sequence>